<dbReference type="VEuPathDB" id="FungiDB:P170DRAFT_478509"/>
<accession>A0A2I2FY54</accession>
<proteinExistence type="predicted"/>
<name>A0A2I2FY54_9EURO</name>
<dbReference type="GeneID" id="36561265"/>
<reference evidence="2 3" key="1">
    <citation type="submission" date="2016-12" db="EMBL/GenBank/DDBJ databases">
        <title>The genomes of Aspergillus section Nigri reveals drivers in fungal speciation.</title>
        <authorList>
            <consortium name="DOE Joint Genome Institute"/>
            <person name="Vesth T.C."/>
            <person name="Nybo J."/>
            <person name="Theobald S."/>
            <person name="Brandl J."/>
            <person name="Frisvad J.C."/>
            <person name="Nielsen K.F."/>
            <person name="Lyhne E.K."/>
            <person name="Kogle M.E."/>
            <person name="Kuo A."/>
            <person name="Riley R."/>
            <person name="Clum A."/>
            <person name="Nolan M."/>
            <person name="Lipzen A."/>
            <person name="Salamov A."/>
            <person name="Henrissat B."/>
            <person name="Wiebenga A."/>
            <person name="De Vries R.P."/>
            <person name="Grigoriev I.V."/>
            <person name="Mortensen U.H."/>
            <person name="Andersen M.R."/>
            <person name="Baker S.E."/>
        </authorList>
    </citation>
    <scope>NUCLEOTIDE SEQUENCE [LARGE SCALE GENOMIC DNA]</scope>
    <source>
        <strain evidence="2 3">IBT 23096</strain>
    </source>
</reference>
<dbReference type="AlphaFoldDB" id="A0A2I2FY54"/>
<keyword evidence="1" id="KW-0472">Membrane</keyword>
<evidence type="ECO:0000256" key="1">
    <source>
        <dbReference type="SAM" id="Phobius"/>
    </source>
</evidence>
<feature type="transmembrane region" description="Helical" evidence="1">
    <location>
        <begin position="47"/>
        <end position="65"/>
    </location>
</feature>
<dbReference type="STRING" id="1392250.A0A2I2FY54"/>
<feature type="transmembrane region" description="Helical" evidence="1">
    <location>
        <begin position="102"/>
        <end position="125"/>
    </location>
</feature>
<feature type="transmembrane region" description="Helical" evidence="1">
    <location>
        <begin position="15"/>
        <end position="35"/>
    </location>
</feature>
<evidence type="ECO:0008006" key="4">
    <source>
        <dbReference type="Google" id="ProtNLM"/>
    </source>
</evidence>
<dbReference type="OrthoDB" id="444631at2759"/>
<comment type="caution">
    <text evidence="2">The sequence shown here is derived from an EMBL/GenBank/DDBJ whole genome shotgun (WGS) entry which is preliminary data.</text>
</comment>
<evidence type="ECO:0000313" key="2">
    <source>
        <dbReference type="EMBL" id="PLB45552.1"/>
    </source>
</evidence>
<dbReference type="RefSeq" id="XP_024700854.1">
    <property type="nucleotide sequence ID" value="XM_024853567.1"/>
</dbReference>
<dbReference type="Proteomes" id="UP000234275">
    <property type="component" value="Unassembled WGS sequence"/>
</dbReference>
<keyword evidence="3" id="KW-1185">Reference proteome</keyword>
<keyword evidence="1" id="KW-0812">Transmembrane</keyword>
<keyword evidence="1" id="KW-1133">Transmembrane helix</keyword>
<gene>
    <name evidence="2" type="ORF">P170DRAFT_478509</name>
</gene>
<evidence type="ECO:0000313" key="3">
    <source>
        <dbReference type="Proteomes" id="UP000234275"/>
    </source>
</evidence>
<sequence>MAPQDTAGRIPKKSFISTSVLLGLTLVGVLVRFLIRFRIQRQRPNVDDGLLAMALALLLISIGFMHEEVIDRMYFIVALQRKVEGVIPSPDWMQVSFQFHKWVTICLMMSWSAIMAVKFSFLFFFKRLIDRIRPWWIFDLSHKTISASIDYHTFFDPPRCAVMTFLAPRREFKTQPDTVFVSLVARYY</sequence>
<dbReference type="EMBL" id="MSFO01000007">
    <property type="protein sequence ID" value="PLB45552.1"/>
    <property type="molecule type" value="Genomic_DNA"/>
</dbReference>
<protein>
    <recommendedName>
        <fullName evidence="4">Integral membrane protein</fullName>
    </recommendedName>
</protein>
<organism evidence="2 3">
    <name type="scientific">Aspergillus steynii IBT 23096</name>
    <dbReference type="NCBI Taxonomy" id="1392250"/>
    <lineage>
        <taxon>Eukaryota</taxon>
        <taxon>Fungi</taxon>
        <taxon>Dikarya</taxon>
        <taxon>Ascomycota</taxon>
        <taxon>Pezizomycotina</taxon>
        <taxon>Eurotiomycetes</taxon>
        <taxon>Eurotiomycetidae</taxon>
        <taxon>Eurotiales</taxon>
        <taxon>Aspergillaceae</taxon>
        <taxon>Aspergillus</taxon>
        <taxon>Aspergillus subgen. Circumdati</taxon>
    </lineage>
</organism>